<dbReference type="GO" id="GO:0070475">
    <property type="term" value="P:rRNA base methylation"/>
    <property type="evidence" value="ECO:0007669"/>
    <property type="project" value="TreeGrafter"/>
</dbReference>
<dbReference type="EC" id="2.1.1.-" evidence="7"/>
<dbReference type="GO" id="GO:0005829">
    <property type="term" value="C:cytosol"/>
    <property type="evidence" value="ECO:0007669"/>
    <property type="project" value="TreeGrafter"/>
</dbReference>
<comment type="similarity">
    <text evidence="5">Belongs to the class I-like SAM-binding methyltransferase superfamily. RsmB/NOP family.</text>
</comment>
<dbReference type="SUPFAM" id="SSF53335">
    <property type="entry name" value="S-adenosyl-L-methionine-dependent methyltransferases"/>
    <property type="match status" value="1"/>
</dbReference>
<evidence type="ECO:0000256" key="5">
    <source>
        <dbReference type="PROSITE-ProRule" id="PRU01023"/>
    </source>
</evidence>
<keyword evidence="3 5" id="KW-0949">S-adenosyl-L-methionine</keyword>
<feature type="domain" description="SAM-dependent MTase RsmB/NOP-type" evidence="6">
    <location>
        <begin position="1"/>
        <end position="51"/>
    </location>
</feature>
<evidence type="ECO:0000259" key="6">
    <source>
        <dbReference type="PROSITE" id="PS51686"/>
    </source>
</evidence>
<feature type="binding site" evidence="5">
    <location>
        <position position="39"/>
    </location>
    <ligand>
        <name>S-adenosyl-L-methionine</name>
        <dbReference type="ChEBI" id="CHEBI:59789"/>
    </ligand>
</feature>
<organism evidence="7 8">
    <name type="scientific">Escherichia coli</name>
    <dbReference type="NCBI Taxonomy" id="562"/>
    <lineage>
        <taxon>Bacteria</taxon>
        <taxon>Pseudomonadati</taxon>
        <taxon>Pseudomonadota</taxon>
        <taxon>Gammaproteobacteria</taxon>
        <taxon>Enterobacterales</taxon>
        <taxon>Enterobacteriaceae</taxon>
        <taxon>Escherichia</taxon>
    </lineage>
</organism>
<dbReference type="InterPro" id="IPR029063">
    <property type="entry name" value="SAM-dependent_MTases_sf"/>
</dbReference>
<protein>
    <submittedName>
        <fullName evidence="7">Ribosomal RNA small subunit methyltransferase B</fullName>
        <ecNumber evidence="7">2.1.1.-</ecNumber>
        <ecNumber evidence="7">2.1.1.176</ecNumber>
    </submittedName>
</protein>
<feature type="binding site" evidence="5">
    <location>
        <begin position="16"/>
        <end position="22"/>
    </location>
    <ligand>
        <name>S-adenosyl-L-methionine</name>
        <dbReference type="ChEBI" id="CHEBI:59789"/>
    </ligand>
</feature>
<dbReference type="PROSITE" id="PS51686">
    <property type="entry name" value="SAM_MT_RSMB_NOP"/>
    <property type="match status" value="1"/>
</dbReference>
<dbReference type="Pfam" id="PF01189">
    <property type="entry name" value="Methyltr_RsmB-F"/>
    <property type="match status" value="1"/>
</dbReference>
<gene>
    <name evidence="7" type="primary">rsmB_3</name>
    <name evidence="7" type="ORF">NCTC8622_00489</name>
</gene>
<dbReference type="InterPro" id="IPR001678">
    <property type="entry name" value="MeTrfase_RsmB-F_NOP2_dom"/>
</dbReference>
<sequence length="51" mass="5472">MTWLAPQNGEHILDLCAAPGGKTTHILEVAPEAQVVAVDIDEQRSLAFTTI</sequence>
<dbReference type="Proteomes" id="UP000254079">
    <property type="component" value="Unassembled WGS sequence"/>
</dbReference>
<keyword evidence="4 5" id="KW-0694">RNA-binding</keyword>
<reference evidence="7 8" key="1">
    <citation type="submission" date="2018-06" db="EMBL/GenBank/DDBJ databases">
        <authorList>
            <consortium name="Pathogen Informatics"/>
            <person name="Doyle S."/>
        </authorList>
    </citation>
    <scope>NUCLEOTIDE SEQUENCE [LARGE SCALE GENOMIC DNA]</scope>
    <source>
        <strain evidence="7 8">NCTC8622</strain>
    </source>
</reference>
<dbReference type="InterPro" id="IPR049560">
    <property type="entry name" value="MeTrfase_RsmB-F_NOP2_cat"/>
</dbReference>
<accession>A0A376TWD6</accession>
<dbReference type="EC" id="2.1.1.176" evidence="7"/>
<dbReference type="PANTHER" id="PTHR22807">
    <property type="entry name" value="NOP2 YEAST -RELATED NOL1/NOP2/FMU SUN DOMAIN-CONTAINING"/>
    <property type="match status" value="1"/>
</dbReference>
<dbReference type="GO" id="GO:0009383">
    <property type="term" value="F:rRNA (cytosine-C5-)-methyltransferase activity"/>
    <property type="evidence" value="ECO:0007669"/>
    <property type="project" value="TreeGrafter"/>
</dbReference>
<keyword evidence="1 5" id="KW-0489">Methyltransferase</keyword>
<comment type="caution">
    <text evidence="5">Lacks conserved residue(s) required for the propagation of feature annotation.</text>
</comment>
<keyword evidence="2 5" id="KW-0808">Transferase</keyword>
<dbReference type="AlphaFoldDB" id="A0A376TWD6"/>
<evidence type="ECO:0000256" key="3">
    <source>
        <dbReference type="ARBA" id="ARBA00022691"/>
    </source>
</evidence>
<proteinExistence type="inferred from homology"/>
<name>A0A376TWD6_ECOLX</name>
<evidence type="ECO:0000256" key="4">
    <source>
        <dbReference type="ARBA" id="ARBA00022884"/>
    </source>
</evidence>
<dbReference type="Gene3D" id="3.40.50.150">
    <property type="entry name" value="Vaccinia Virus protein VP39"/>
    <property type="match status" value="1"/>
</dbReference>
<dbReference type="InterPro" id="IPR023267">
    <property type="entry name" value="RCMT"/>
</dbReference>
<dbReference type="EMBL" id="UGCP01000002">
    <property type="protein sequence ID" value="STI81547.1"/>
    <property type="molecule type" value="Genomic_DNA"/>
</dbReference>
<dbReference type="GO" id="GO:0003723">
    <property type="term" value="F:RNA binding"/>
    <property type="evidence" value="ECO:0007669"/>
    <property type="project" value="UniProtKB-UniRule"/>
</dbReference>
<evidence type="ECO:0000256" key="1">
    <source>
        <dbReference type="ARBA" id="ARBA00022603"/>
    </source>
</evidence>
<evidence type="ECO:0000256" key="2">
    <source>
        <dbReference type="ARBA" id="ARBA00022679"/>
    </source>
</evidence>
<evidence type="ECO:0000313" key="7">
    <source>
        <dbReference type="EMBL" id="STI81547.1"/>
    </source>
</evidence>
<dbReference type="PANTHER" id="PTHR22807:SF61">
    <property type="entry name" value="NOL1_NOP2_SUN FAMILY PROTEIN _ ANTITERMINATION NUSB DOMAIN-CONTAINING PROTEIN"/>
    <property type="match status" value="1"/>
</dbReference>
<evidence type="ECO:0000313" key="8">
    <source>
        <dbReference type="Proteomes" id="UP000254079"/>
    </source>
</evidence>